<dbReference type="EC" id="3.1.3.3" evidence="4"/>
<dbReference type="Pfam" id="PF07228">
    <property type="entry name" value="SpoIIE"/>
    <property type="match status" value="1"/>
</dbReference>
<dbReference type="AlphaFoldDB" id="A0A518F069"/>
<gene>
    <name evidence="4" type="primary">rsbU_2</name>
    <name evidence="4" type="ORF">Poly30_52800</name>
</gene>
<dbReference type="GO" id="GO:0016791">
    <property type="term" value="F:phosphatase activity"/>
    <property type="evidence" value="ECO:0007669"/>
    <property type="project" value="TreeGrafter"/>
</dbReference>
<dbReference type="PANTHER" id="PTHR43156">
    <property type="entry name" value="STAGE II SPORULATION PROTEIN E-RELATED"/>
    <property type="match status" value="1"/>
</dbReference>
<accession>A0A518F069</accession>
<name>A0A518F069_9BACT</name>
<evidence type="ECO:0000313" key="4">
    <source>
        <dbReference type="EMBL" id="QDV09721.1"/>
    </source>
</evidence>
<keyword evidence="2" id="KW-0472">Membrane</keyword>
<dbReference type="InterPro" id="IPR052016">
    <property type="entry name" value="Bact_Sigma-Reg"/>
</dbReference>
<dbReference type="Proteomes" id="UP000320390">
    <property type="component" value="Chromosome"/>
</dbReference>
<reference evidence="4 5" key="1">
    <citation type="submission" date="2019-02" db="EMBL/GenBank/DDBJ databases">
        <title>Deep-cultivation of Planctomycetes and their phenomic and genomic characterization uncovers novel biology.</title>
        <authorList>
            <person name="Wiegand S."/>
            <person name="Jogler M."/>
            <person name="Boedeker C."/>
            <person name="Pinto D."/>
            <person name="Vollmers J."/>
            <person name="Rivas-Marin E."/>
            <person name="Kohn T."/>
            <person name="Peeters S.H."/>
            <person name="Heuer A."/>
            <person name="Rast P."/>
            <person name="Oberbeckmann S."/>
            <person name="Bunk B."/>
            <person name="Jeske O."/>
            <person name="Meyerdierks A."/>
            <person name="Storesund J.E."/>
            <person name="Kallscheuer N."/>
            <person name="Luecker S."/>
            <person name="Lage O.M."/>
            <person name="Pohl T."/>
            <person name="Merkel B.J."/>
            <person name="Hornburger P."/>
            <person name="Mueller R.-W."/>
            <person name="Bruemmer F."/>
            <person name="Labrenz M."/>
            <person name="Spormann A.M."/>
            <person name="Op den Camp H."/>
            <person name="Overmann J."/>
            <person name="Amann R."/>
            <person name="Jetten M.S.M."/>
            <person name="Mascher T."/>
            <person name="Medema M.H."/>
            <person name="Devos D.P."/>
            <person name="Kaster A.-K."/>
            <person name="Ovreas L."/>
            <person name="Rohde M."/>
            <person name="Galperin M.Y."/>
            <person name="Jogler C."/>
        </authorList>
    </citation>
    <scope>NUCLEOTIDE SEQUENCE [LARGE SCALE GENOMIC DNA]</scope>
    <source>
        <strain evidence="4 5">Poly30</strain>
    </source>
</reference>
<dbReference type="InterPro" id="IPR001932">
    <property type="entry name" value="PPM-type_phosphatase-like_dom"/>
</dbReference>
<dbReference type="InterPro" id="IPR036457">
    <property type="entry name" value="PPM-type-like_dom_sf"/>
</dbReference>
<dbReference type="PANTHER" id="PTHR43156:SF2">
    <property type="entry name" value="STAGE II SPORULATION PROTEIN E"/>
    <property type="match status" value="1"/>
</dbReference>
<dbReference type="Pfam" id="PF00672">
    <property type="entry name" value="HAMP"/>
    <property type="match status" value="1"/>
</dbReference>
<dbReference type="SUPFAM" id="SSF158472">
    <property type="entry name" value="HAMP domain-like"/>
    <property type="match status" value="1"/>
</dbReference>
<evidence type="ECO:0000256" key="2">
    <source>
        <dbReference type="SAM" id="Phobius"/>
    </source>
</evidence>
<dbReference type="OrthoDB" id="247273at2"/>
<keyword evidence="2" id="KW-1133">Transmembrane helix</keyword>
<dbReference type="SMART" id="SM00304">
    <property type="entry name" value="HAMP"/>
    <property type="match status" value="1"/>
</dbReference>
<dbReference type="PROSITE" id="PS50885">
    <property type="entry name" value="HAMP"/>
    <property type="match status" value="1"/>
</dbReference>
<dbReference type="RefSeq" id="WP_145204581.1">
    <property type="nucleotide sequence ID" value="NZ_CP036434.1"/>
</dbReference>
<dbReference type="GO" id="GO:0016020">
    <property type="term" value="C:membrane"/>
    <property type="evidence" value="ECO:0007669"/>
    <property type="project" value="InterPro"/>
</dbReference>
<feature type="transmembrane region" description="Helical" evidence="2">
    <location>
        <begin position="20"/>
        <end position="40"/>
    </location>
</feature>
<evidence type="ECO:0000313" key="5">
    <source>
        <dbReference type="Proteomes" id="UP000320390"/>
    </source>
</evidence>
<proteinExistence type="predicted"/>
<dbReference type="Gene3D" id="3.60.40.10">
    <property type="entry name" value="PPM-type phosphatase domain"/>
    <property type="match status" value="1"/>
</dbReference>
<keyword evidence="2" id="KW-0812">Transmembrane</keyword>
<evidence type="ECO:0000256" key="1">
    <source>
        <dbReference type="ARBA" id="ARBA00022801"/>
    </source>
</evidence>
<keyword evidence="5" id="KW-1185">Reference proteome</keyword>
<dbReference type="SMART" id="SM00331">
    <property type="entry name" value="PP2C_SIG"/>
    <property type="match status" value="1"/>
</dbReference>
<dbReference type="InterPro" id="IPR003660">
    <property type="entry name" value="HAMP_dom"/>
</dbReference>
<protein>
    <submittedName>
        <fullName evidence="4">Phosphoserine phosphatase RsbU</fullName>
        <ecNumber evidence="4">3.1.3.3</ecNumber>
    </submittedName>
</protein>
<organism evidence="4 5">
    <name type="scientific">Saltatorellus ferox</name>
    <dbReference type="NCBI Taxonomy" id="2528018"/>
    <lineage>
        <taxon>Bacteria</taxon>
        <taxon>Pseudomonadati</taxon>
        <taxon>Planctomycetota</taxon>
        <taxon>Planctomycetia</taxon>
        <taxon>Planctomycetia incertae sedis</taxon>
        <taxon>Saltatorellus</taxon>
    </lineage>
</organism>
<evidence type="ECO:0000259" key="3">
    <source>
        <dbReference type="PROSITE" id="PS50885"/>
    </source>
</evidence>
<dbReference type="CDD" id="cd06225">
    <property type="entry name" value="HAMP"/>
    <property type="match status" value="1"/>
</dbReference>
<dbReference type="Gene3D" id="6.10.340.10">
    <property type="match status" value="1"/>
</dbReference>
<dbReference type="EMBL" id="CP036434">
    <property type="protein sequence ID" value="QDV09721.1"/>
    <property type="molecule type" value="Genomic_DNA"/>
</dbReference>
<feature type="domain" description="HAMP" evidence="3">
    <location>
        <begin position="157"/>
        <end position="209"/>
    </location>
</feature>
<dbReference type="GO" id="GO:0007165">
    <property type="term" value="P:signal transduction"/>
    <property type="evidence" value="ECO:0007669"/>
    <property type="project" value="InterPro"/>
</dbReference>
<sequence>MASPREGRARSSGLGIAPRFAIATTAVLALVLMLFSFVLLSTTREIVTEAVKDSRDQAAIAQAQYVDGTLTYKQVGKQAAQLKSGALLRAEAELSREGQATANGFAYVRGDDTKAHVLVAPAANASGDPVAKLYGLFFAVTALALLITAVVALITATRVSRPITALVDDVRSISNGNLSHRVRAQGGGEVGLLAGAIDRMTESLRDARDTEVELSVREREREVAMEVQEALQPTDFEVPEGYSVASEHVGSSEPGGDFHDIVKADDGRTVFFACDVSGAGVPGALVGAMARAYLKSELKRGGSLESALKTVNRTIAGEVRRGMYVTVLAAALDSDTHELEVASAGHKLPLVHWAHKDKSIRAIQPDGIALGFDKGPVFERGISVRHVPMDEGDRVVIAGTGAVRVINMDGEEIGEKRFYKLFARNAADAPAEALDGVLTALEAFADEEPFPTDVSLIVLGRDA</sequence>
<keyword evidence="1 4" id="KW-0378">Hydrolase</keyword>
<feature type="transmembrane region" description="Helical" evidence="2">
    <location>
        <begin position="133"/>
        <end position="154"/>
    </location>
</feature>